<dbReference type="EMBL" id="JBHSFE010000007">
    <property type="protein sequence ID" value="MFC4607773.1"/>
    <property type="molecule type" value="Genomic_DNA"/>
</dbReference>
<accession>A0ABV9G0G0</accession>
<sequence length="81" mass="8779">MSFQISPEVQGEHAREIFEAGVVQGRLAFREVVDDEIADWLALELIAVDQLSGGELPGEHSQRSQRGGGVRRDLPHGAGAE</sequence>
<evidence type="ECO:0000313" key="3">
    <source>
        <dbReference type="Proteomes" id="UP001595993"/>
    </source>
</evidence>
<gene>
    <name evidence="2" type="ORF">ACFO9E_08085</name>
</gene>
<name>A0ABV9G0G0_9ACTN</name>
<organism evidence="2 3">
    <name type="scientific">Streptomyces maoxianensis</name>
    <dbReference type="NCBI Taxonomy" id="1459942"/>
    <lineage>
        <taxon>Bacteria</taxon>
        <taxon>Bacillati</taxon>
        <taxon>Actinomycetota</taxon>
        <taxon>Actinomycetes</taxon>
        <taxon>Kitasatosporales</taxon>
        <taxon>Streptomycetaceae</taxon>
        <taxon>Streptomyces</taxon>
    </lineage>
</organism>
<keyword evidence="3" id="KW-1185">Reference proteome</keyword>
<feature type="region of interest" description="Disordered" evidence="1">
    <location>
        <begin position="53"/>
        <end position="81"/>
    </location>
</feature>
<reference evidence="3" key="1">
    <citation type="journal article" date="2019" name="Int. J. Syst. Evol. Microbiol.">
        <title>The Global Catalogue of Microorganisms (GCM) 10K type strain sequencing project: providing services to taxonomists for standard genome sequencing and annotation.</title>
        <authorList>
            <consortium name="The Broad Institute Genomics Platform"/>
            <consortium name="The Broad Institute Genome Sequencing Center for Infectious Disease"/>
            <person name="Wu L."/>
            <person name="Ma J."/>
        </authorList>
    </citation>
    <scope>NUCLEOTIDE SEQUENCE [LARGE SCALE GENOMIC DNA]</scope>
    <source>
        <strain evidence="3">CGMCC 4.7139</strain>
    </source>
</reference>
<dbReference type="RefSeq" id="WP_381192841.1">
    <property type="nucleotide sequence ID" value="NZ_JBHSFE010000007.1"/>
</dbReference>
<evidence type="ECO:0000256" key="1">
    <source>
        <dbReference type="SAM" id="MobiDB-lite"/>
    </source>
</evidence>
<comment type="caution">
    <text evidence="2">The sequence shown here is derived from an EMBL/GenBank/DDBJ whole genome shotgun (WGS) entry which is preliminary data.</text>
</comment>
<evidence type="ECO:0000313" key="2">
    <source>
        <dbReference type="EMBL" id="MFC4607773.1"/>
    </source>
</evidence>
<proteinExistence type="predicted"/>
<dbReference type="Proteomes" id="UP001595993">
    <property type="component" value="Unassembled WGS sequence"/>
</dbReference>
<protein>
    <submittedName>
        <fullName evidence="2">Uncharacterized protein</fullName>
    </submittedName>
</protein>